<comment type="caution">
    <text evidence="7">The sequence shown here is derived from an EMBL/GenBank/DDBJ whole genome shotgun (WGS) entry which is preliminary data.</text>
</comment>
<dbReference type="PANTHER" id="PTHR38776">
    <property type="entry name" value="MLTA-INTERACTING PROTEIN-RELATED"/>
    <property type="match status" value="1"/>
</dbReference>
<dbReference type="PANTHER" id="PTHR38776:SF1">
    <property type="entry name" value="MLTA-INTERACTING PROTEIN-RELATED"/>
    <property type="match status" value="1"/>
</dbReference>
<dbReference type="Proteomes" id="UP000635142">
    <property type="component" value="Unassembled WGS sequence"/>
</dbReference>
<comment type="subcellular location">
    <subcellularLocation>
        <location evidence="1">Cell outer membrane</location>
    </subcellularLocation>
</comment>
<feature type="chain" id="PRO_5037633386" evidence="6">
    <location>
        <begin position="24"/>
        <end position="256"/>
    </location>
</feature>
<dbReference type="EMBL" id="JACTAG010000002">
    <property type="protein sequence ID" value="MBD3664302.1"/>
    <property type="molecule type" value="Genomic_DNA"/>
</dbReference>
<dbReference type="SUPFAM" id="SSF56935">
    <property type="entry name" value="Porins"/>
    <property type="match status" value="1"/>
</dbReference>
<evidence type="ECO:0000256" key="3">
    <source>
        <dbReference type="ARBA" id="ARBA00022729"/>
    </source>
</evidence>
<keyword evidence="8" id="KW-1185">Reference proteome</keyword>
<dbReference type="GO" id="GO:0009279">
    <property type="term" value="C:cell outer membrane"/>
    <property type="evidence" value="ECO:0007669"/>
    <property type="project" value="UniProtKB-SubCell"/>
</dbReference>
<dbReference type="RefSeq" id="WP_191075342.1">
    <property type="nucleotide sequence ID" value="NZ_JACTAG010000002.1"/>
</dbReference>
<keyword evidence="3 6" id="KW-0732">Signal</keyword>
<dbReference type="AlphaFoldDB" id="A0A927D6V2"/>
<gene>
    <name evidence="7" type="ORF">H9Q16_10245</name>
</gene>
<comment type="similarity">
    <text evidence="2">Belongs to the MipA/OmpV family.</text>
</comment>
<sequence length="256" mass="27146">MRIPTLVVLSAAMLAGGVQTADAQDRVFNFALRGGIAAAPEYPGSSNYRASPDLGFTFGALQWGPINSGNGVRGETVTGLGFRGAFNVIGDRDSADNPELAGLKDIDAAVELGFGVIYREVNWQVFGEVRHGFGGHHGVTGTLGGDLIFRPDDRLTITAGPRLNIGNTEYAQTYFGITAAEAAASSFGAYNAEGGLLGAGFEVEATYELDDRWALEGAVRYEMLQNAAADSPITQAGSEDQWTVRLGLSRVFNLRF</sequence>
<protein>
    <submittedName>
        <fullName evidence="7">MipA/OmpV family protein</fullName>
    </submittedName>
</protein>
<dbReference type="Pfam" id="PF06629">
    <property type="entry name" value="MipA"/>
    <property type="match status" value="1"/>
</dbReference>
<feature type="signal peptide" evidence="6">
    <location>
        <begin position="1"/>
        <end position="23"/>
    </location>
</feature>
<accession>A0A927D6V2</accession>
<name>A0A927D6V2_9RHOB</name>
<evidence type="ECO:0000256" key="5">
    <source>
        <dbReference type="ARBA" id="ARBA00023237"/>
    </source>
</evidence>
<keyword evidence="5" id="KW-0998">Cell outer membrane</keyword>
<evidence type="ECO:0000313" key="7">
    <source>
        <dbReference type="EMBL" id="MBD3664302.1"/>
    </source>
</evidence>
<evidence type="ECO:0000313" key="8">
    <source>
        <dbReference type="Proteomes" id="UP000635142"/>
    </source>
</evidence>
<reference evidence="7" key="1">
    <citation type="submission" date="2020-08" db="EMBL/GenBank/DDBJ databases">
        <title>Sulfitobacter aestuariivivens sp. nov., isolated from a tidal flat.</title>
        <authorList>
            <person name="Park S."/>
            <person name="Yoon J.-H."/>
        </authorList>
    </citation>
    <scope>NUCLEOTIDE SEQUENCE</scope>
    <source>
        <strain evidence="7">TSTF-M16</strain>
    </source>
</reference>
<organism evidence="7 8">
    <name type="scientific">Sulfitobacter aestuariivivens</name>
    <dbReference type="NCBI Taxonomy" id="2766981"/>
    <lineage>
        <taxon>Bacteria</taxon>
        <taxon>Pseudomonadati</taxon>
        <taxon>Pseudomonadota</taxon>
        <taxon>Alphaproteobacteria</taxon>
        <taxon>Rhodobacterales</taxon>
        <taxon>Roseobacteraceae</taxon>
        <taxon>Sulfitobacter</taxon>
    </lineage>
</organism>
<evidence type="ECO:0000256" key="1">
    <source>
        <dbReference type="ARBA" id="ARBA00004442"/>
    </source>
</evidence>
<evidence type="ECO:0000256" key="4">
    <source>
        <dbReference type="ARBA" id="ARBA00023136"/>
    </source>
</evidence>
<evidence type="ECO:0000256" key="2">
    <source>
        <dbReference type="ARBA" id="ARBA00005722"/>
    </source>
</evidence>
<evidence type="ECO:0000256" key="6">
    <source>
        <dbReference type="SAM" id="SignalP"/>
    </source>
</evidence>
<proteinExistence type="inferred from homology"/>
<dbReference type="InterPro" id="IPR010583">
    <property type="entry name" value="MipA"/>
</dbReference>
<keyword evidence="4" id="KW-0472">Membrane</keyword>